<dbReference type="EMBL" id="SMAO01000006">
    <property type="protein sequence ID" value="TCT20106.1"/>
    <property type="molecule type" value="Genomic_DNA"/>
</dbReference>
<sequence>MLHTLKATLSPSGQIIFDEELQITRPIAVLVTLLDDLQASDQVKPEADPLTWSLNDDEQKIWEELPAFRTRHPVILNTLDITP</sequence>
<organism evidence="1 2">
    <name type="scientific">Thiobaca trueperi</name>
    <dbReference type="NCBI Taxonomy" id="127458"/>
    <lineage>
        <taxon>Bacteria</taxon>
        <taxon>Pseudomonadati</taxon>
        <taxon>Pseudomonadota</taxon>
        <taxon>Gammaproteobacteria</taxon>
        <taxon>Chromatiales</taxon>
        <taxon>Chromatiaceae</taxon>
        <taxon>Thiobaca</taxon>
    </lineage>
</organism>
<gene>
    <name evidence="1" type="ORF">EDC35_10630</name>
</gene>
<name>A0A4R3MX41_9GAMM</name>
<evidence type="ECO:0000313" key="1">
    <source>
        <dbReference type="EMBL" id="TCT20106.1"/>
    </source>
</evidence>
<evidence type="ECO:0000313" key="2">
    <source>
        <dbReference type="Proteomes" id="UP000295717"/>
    </source>
</evidence>
<protein>
    <submittedName>
        <fullName evidence="1">Uncharacterized protein</fullName>
    </submittedName>
</protein>
<dbReference type="Proteomes" id="UP000295717">
    <property type="component" value="Unassembled WGS sequence"/>
</dbReference>
<proteinExistence type="predicted"/>
<dbReference type="OrthoDB" id="8635520at2"/>
<comment type="caution">
    <text evidence="1">The sequence shown here is derived from an EMBL/GenBank/DDBJ whole genome shotgun (WGS) entry which is preliminary data.</text>
</comment>
<dbReference type="AlphaFoldDB" id="A0A4R3MX41"/>
<accession>A0A4R3MX41</accession>
<dbReference type="RefSeq" id="WP_132977518.1">
    <property type="nucleotide sequence ID" value="NZ_SMAO01000006.1"/>
</dbReference>
<reference evidence="1 2" key="1">
    <citation type="submission" date="2019-03" db="EMBL/GenBank/DDBJ databases">
        <title>Genomic Encyclopedia of Type Strains, Phase IV (KMG-IV): sequencing the most valuable type-strain genomes for metagenomic binning, comparative biology and taxonomic classification.</title>
        <authorList>
            <person name="Goeker M."/>
        </authorList>
    </citation>
    <scope>NUCLEOTIDE SEQUENCE [LARGE SCALE GENOMIC DNA]</scope>
    <source>
        <strain evidence="1 2">DSM 13587</strain>
    </source>
</reference>
<keyword evidence="2" id="KW-1185">Reference proteome</keyword>